<name>A0AAT9F431_SERMA</name>
<dbReference type="KEGG" id="smar:SM39_4284A"/>
<evidence type="ECO:0000313" key="1">
    <source>
        <dbReference type="EMBL" id="BAO36215.1"/>
    </source>
</evidence>
<proteinExistence type="predicted"/>
<accession>A0AAT9F431</accession>
<reference evidence="1" key="1">
    <citation type="journal article" date="2014" name="Genome Biol. Evol.">
        <title>Genome evolution and plasticity of Serratia marcescens, an important multidrug-resistant nosocomial pathogen.</title>
        <authorList>
            <person name="Iguchi A."/>
            <person name="Nagaya Y."/>
            <person name="Pradel E."/>
            <person name="Ooka T."/>
            <person name="Ogura Y."/>
            <person name="Katsura K."/>
            <person name="Kurokawa K."/>
            <person name="Oshima K."/>
            <person name="Hattori M."/>
            <person name="Parkhill J."/>
            <person name="Sebaihia M."/>
            <person name="Coulthurst S.J."/>
            <person name="Gotoh N."/>
            <person name="Thomson N.R."/>
            <person name="Ewbank J.J."/>
            <person name="Hayashi T."/>
        </authorList>
    </citation>
    <scope>NUCLEOTIDE SEQUENCE</scope>
    <source>
        <strain evidence="1">SM39</strain>
    </source>
</reference>
<gene>
    <name evidence="1" type="ORF">SM39_4284A</name>
</gene>
<organism evidence="1">
    <name type="scientific">Serratia marcescens SM39</name>
    <dbReference type="NCBI Taxonomy" id="1334564"/>
    <lineage>
        <taxon>Bacteria</taxon>
        <taxon>Pseudomonadati</taxon>
        <taxon>Pseudomonadota</taxon>
        <taxon>Gammaproteobacteria</taxon>
        <taxon>Enterobacterales</taxon>
        <taxon>Yersiniaceae</taxon>
        <taxon>Serratia</taxon>
    </lineage>
</organism>
<protein>
    <submittedName>
        <fullName evidence="1">Uncharacterized protein</fullName>
    </submittedName>
</protein>
<dbReference type="AlphaFoldDB" id="A0AAT9F431"/>
<sequence>MTSSEVSTTPLFLAHKFPIGLHSRHVLSATMLAKKGELLGRSTVKNCSKC</sequence>
<dbReference type="EMBL" id="AP013063">
    <property type="protein sequence ID" value="BAO36215.1"/>
    <property type="molecule type" value="Genomic_DNA"/>
</dbReference>